<evidence type="ECO:0000313" key="2">
    <source>
        <dbReference type="EMBL" id="KAF4087434.1"/>
    </source>
</evidence>
<dbReference type="Proteomes" id="UP000593565">
    <property type="component" value="Unassembled WGS sequence"/>
</dbReference>
<gene>
    <name evidence="2" type="ORF">AMELA_G00095540</name>
</gene>
<dbReference type="AlphaFoldDB" id="A0A7J6AX62"/>
<sequence>MTRSWIFAKVAGNLEPIPGSIGRNGGVHPASPSQGTITYTHPFIHYGQFTNLPINLPCMSLDYGRKPEYPEETPAARGKHANSAHTHGPSGNRTQDPGGVNH</sequence>
<protein>
    <submittedName>
        <fullName evidence="2">Uncharacterized protein</fullName>
    </submittedName>
</protein>
<feature type="region of interest" description="Disordered" evidence="1">
    <location>
        <begin position="65"/>
        <end position="102"/>
    </location>
</feature>
<name>A0A7J6AX62_AMEME</name>
<keyword evidence="3" id="KW-1185">Reference proteome</keyword>
<dbReference type="EMBL" id="JAAGNN010000007">
    <property type="protein sequence ID" value="KAF4087434.1"/>
    <property type="molecule type" value="Genomic_DNA"/>
</dbReference>
<evidence type="ECO:0000313" key="3">
    <source>
        <dbReference type="Proteomes" id="UP000593565"/>
    </source>
</evidence>
<accession>A0A7J6AX62</accession>
<proteinExistence type="predicted"/>
<reference evidence="2 3" key="1">
    <citation type="submission" date="2020-02" db="EMBL/GenBank/DDBJ databases">
        <title>A chromosome-scale genome assembly of the black bullhead catfish (Ameiurus melas).</title>
        <authorList>
            <person name="Wen M."/>
            <person name="Zham M."/>
            <person name="Cabau C."/>
            <person name="Klopp C."/>
            <person name="Donnadieu C."/>
            <person name="Roques C."/>
            <person name="Bouchez O."/>
            <person name="Lampietro C."/>
            <person name="Jouanno E."/>
            <person name="Herpin A."/>
            <person name="Louis A."/>
            <person name="Berthelot C."/>
            <person name="Parey E."/>
            <person name="Roest-Crollius H."/>
            <person name="Braasch I."/>
            <person name="Postlethwait J."/>
            <person name="Robinson-Rechavi M."/>
            <person name="Echchiki A."/>
            <person name="Begum T."/>
            <person name="Montfort J."/>
            <person name="Schartl M."/>
            <person name="Bobe J."/>
            <person name="Guiguen Y."/>
        </authorList>
    </citation>
    <scope>NUCLEOTIDE SEQUENCE [LARGE SCALE GENOMIC DNA]</scope>
    <source>
        <strain evidence="2">M_S1</strain>
        <tissue evidence="2">Blood</tissue>
    </source>
</reference>
<organism evidence="2 3">
    <name type="scientific">Ameiurus melas</name>
    <name type="common">Black bullhead</name>
    <name type="synonym">Silurus melas</name>
    <dbReference type="NCBI Taxonomy" id="219545"/>
    <lineage>
        <taxon>Eukaryota</taxon>
        <taxon>Metazoa</taxon>
        <taxon>Chordata</taxon>
        <taxon>Craniata</taxon>
        <taxon>Vertebrata</taxon>
        <taxon>Euteleostomi</taxon>
        <taxon>Actinopterygii</taxon>
        <taxon>Neopterygii</taxon>
        <taxon>Teleostei</taxon>
        <taxon>Ostariophysi</taxon>
        <taxon>Siluriformes</taxon>
        <taxon>Ictaluridae</taxon>
        <taxon>Ameiurus</taxon>
    </lineage>
</organism>
<feature type="compositionally biased region" description="Polar residues" evidence="1">
    <location>
        <begin position="83"/>
        <end position="95"/>
    </location>
</feature>
<evidence type="ECO:0000256" key="1">
    <source>
        <dbReference type="SAM" id="MobiDB-lite"/>
    </source>
</evidence>
<comment type="caution">
    <text evidence="2">The sequence shown here is derived from an EMBL/GenBank/DDBJ whole genome shotgun (WGS) entry which is preliminary data.</text>
</comment>